<feature type="transmembrane region" description="Helical" evidence="1">
    <location>
        <begin position="146"/>
        <end position="171"/>
    </location>
</feature>
<evidence type="ECO:0000313" key="2">
    <source>
        <dbReference type="EMBL" id="UXH79058.1"/>
    </source>
</evidence>
<organism evidence="2 3">
    <name type="scientific">Roseateles amylovorans</name>
    <dbReference type="NCBI Taxonomy" id="2978473"/>
    <lineage>
        <taxon>Bacteria</taxon>
        <taxon>Pseudomonadati</taxon>
        <taxon>Pseudomonadota</taxon>
        <taxon>Betaproteobacteria</taxon>
        <taxon>Burkholderiales</taxon>
        <taxon>Sphaerotilaceae</taxon>
        <taxon>Roseateles</taxon>
    </lineage>
</organism>
<proteinExistence type="predicted"/>
<dbReference type="RefSeq" id="WP_261758878.1">
    <property type="nucleotide sequence ID" value="NZ_CP104562.2"/>
</dbReference>
<keyword evidence="1" id="KW-0472">Membrane</keyword>
<gene>
    <name evidence="2" type="ORF">N4261_03735</name>
</gene>
<protein>
    <submittedName>
        <fullName evidence="2">Uncharacterized protein</fullName>
    </submittedName>
</protein>
<accession>A0ABY6B1M0</accession>
<evidence type="ECO:0000313" key="3">
    <source>
        <dbReference type="Proteomes" id="UP001064933"/>
    </source>
</evidence>
<feature type="transmembrane region" description="Helical" evidence="1">
    <location>
        <begin position="21"/>
        <end position="42"/>
    </location>
</feature>
<evidence type="ECO:0000256" key="1">
    <source>
        <dbReference type="SAM" id="Phobius"/>
    </source>
</evidence>
<reference evidence="2" key="1">
    <citation type="submission" date="2022-10" db="EMBL/GenBank/DDBJ databases">
        <title>Characterization and whole genome sequencing of a new Roseateles species, isolated from fresh water.</title>
        <authorList>
            <person name="Guliayeva D.Y."/>
            <person name="Akhremchuk A.E."/>
            <person name="Sikolenko M.A."/>
            <person name="Valentovich L.N."/>
            <person name="Sidarenka A.V."/>
        </authorList>
    </citation>
    <scope>NUCLEOTIDE SEQUENCE</scope>
    <source>
        <strain evidence="2">BIM B-1768</strain>
    </source>
</reference>
<keyword evidence="1" id="KW-0812">Transmembrane</keyword>
<sequence>MKKHALWDWFKSYAMHWLFPKIGVVWAVYPLAGIILSTAIALHPDPPSTSVGRGVPQPVLQGSGSHPAAEVGGVSRQAPSAPLASAPDVSMQAVEKLVGVITQSTSSAQSAVYIAAVVVWLLVMMAKGYVTLVKPRETLSFRLSQLMAWATVGLVFVAGMFVVPLTVAWAVALQLPGGMQLIPTIHLPLFGR</sequence>
<keyword evidence="3" id="KW-1185">Reference proteome</keyword>
<dbReference type="Proteomes" id="UP001064933">
    <property type="component" value="Chromosome"/>
</dbReference>
<name>A0ABY6B1M0_9BURK</name>
<keyword evidence="1" id="KW-1133">Transmembrane helix</keyword>
<dbReference type="EMBL" id="CP104562">
    <property type="protein sequence ID" value="UXH79058.1"/>
    <property type="molecule type" value="Genomic_DNA"/>
</dbReference>
<feature type="transmembrane region" description="Helical" evidence="1">
    <location>
        <begin position="111"/>
        <end position="134"/>
    </location>
</feature>